<feature type="transmembrane region" description="Helical" evidence="7">
    <location>
        <begin position="101"/>
        <end position="121"/>
    </location>
</feature>
<dbReference type="Proteomes" id="UP001214250">
    <property type="component" value="Chromosome 1"/>
</dbReference>
<feature type="transmembrane region" description="Helical" evidence="7">
    <location>
        <begin position="277"/>
        <end position="303"/>
    </location>
</feature>
<dbReference type="InterPro" id="IPR000515">
    <property type="entry name" value="MetI-like"/>
</dbReference>
<dbReference type="PANTHER" id="PTHR30465">
    <property type="entry name" value="INNER MEMBRANE ABC TRANSPORTER"/>
    <property type="match status" value="1"/>
</dbReference>
<dbReference type="RefSeq" id="WP_274150694.1">
    <property type="nucleotide sequence ID" value="NZ_CP117811.1"/>
</dbReference>
<dbReference type="Gene3D" id="1.10.3720.10">
    <property type="entry name" value="MetI-like"/>
    <property type="match status" value="1"/>
</dbReference>
<evidence type="ECO:0000256" key="2">
    <source>
        <dbReference type="ARBA" id="ARBA00022448"/>
    </source>
</evidence>
<evidence type="ECO:0000313" key="9">
    <source>
        <dbReference type="EMBL" id="WDE96629.1"/>
    </source>
</evidence>
<evidence type="ECO:0000256" key="4">
    <source>
        <dbReference type="ARBA" id="ARBA00022692"/>
    </source>
</evidence>
<comment type="subcellular location">
    <subcellularLocation>
        <location evidence="1 7">Cell membrane</location>
        <topology evidence="1 7">Multi-pass membrane protein</topology>
    </subcellularLocation>
</comment>
<keyword evidence="10" id="KW-1185">Reference proteome</keyword>
<comment type="similarity">
    <text evidence="7">Belongs to the binding-protein-dependent transport system permease family.</text>
</comment>
<dbReference type="SUPFAM" id="SSF161098">
    <property type="entry name" value="MetI-like"/>
    <property type="match status" value="1"/>
</dbReference>
<evidence type="ECO:0000313" key="10">
    <source>
        <dbReference type="Proteomes" id="UP001214250"/>
    </source>
</evidence>
<dbReference type="CDD" id="cd06261">
    <property type="entry name" value="TM_PBP2"/>
    <property type="match status" value="1"/>
</dbReference>
<evidence type="ECO:0000259" key="8">
    <source>
        <dbReference type="PROSITE" id="PS50928"/>
    </source>
</evidence>
<evidence type="ECO:0000256" key="7">
    <source>
        <dbReference type="RuleBase" id="RU363032"/>
    </source>
</evidence>
<proteinExistence type="inferred from homology"/>
<name>A0ABY7VTI9_9BACT</name>
<dbReference type="InterPro" id="IPR045621">
    <property type="entry name" value="BPD_transp_1_N"/>
</dbReference>
<evidence type="ECO:0000256" key="3">
    <source>
        <dbReference type="ARBA" id="ARBA00022475"/>
    </source>
</evidence>
<organism evidence="9 10">
    <name type="scientific">Lentisphaera profundi</name>
    <dbReference type="NCBI Taxonomy" id="1658616"/>
    <lineage>
        <taxon>Bacteria</taxon>
        <taxon>Pseudomonadati</taxon>
        <taxon>Lentisphaerota</taxon>
        <taxon>Lentisphaeria</taxon>
        <taxon>Lentisphaerales</taxon>
        <taxon>Lentisphaeraceae</taxon>
        <taxon>Lentisphaera</taxon>
    </lineage>
</organism>
<keyword evidence="5 7" id="KW-1133">Transmembrane helix</keyword>
<evidence type="ECO:0000256" key="6">
    <source>
        <dbReference type="ARBA" id="ARBA00023136"/>
    </source>
</evidence>
<dbReference type="PANTHER" id="PTHR30465:SF93">
    <property type="entry name" value="OLIGOPEPTIDE TRANSPORT SYSTEM PERMEASE PROTEIN OPPB"/>
    <property type="match status" value="1"/>
</dbReference>
<evidence type="ECO:0000256" key="5">
    <source>
        <dbReference type="ARBA" id="ARBA00022989"/>
    </source>
</evidence>
<dbReference type="EMBL" id="CP117811">
    <property type="protein sequence ID" value="WDE96629.1"/>
    <property type="molecule type" value="Genomic_DNA"/>
</dbReference>
<dbReference type="Pfam" id="PF00528">
    <property type="entry name" value="BPD_transp_1"/>
    <property type="match status" value="1"/>
</dbReference>
<sequence>MKKYILKRLWHGVITILFITTTTFFAMHMVPGDPLSSEKAITPETRKALEAEYGIDKPIITQYFIFLKKTFIDTDLGFSYTNRNRKVNDIITDHFPVSAKLGLLAIFFASSGAIMWGAIAAKYRNRLPDYTSMMLVILFISVPSFVFASGAQMLIVKLNAATGWNLPYRGTESFISQIIPAMILGLGTMAFLTRIMRSSLLEVIHSDYIRTARAKGLSPRQIFFNHELRNAVLPVITIIGPAIASITTGSFVIETIFTIPGLGKFFVQAVQQNDYTVIMGTTVFYGSFLVITVLAVDILYGFIDPRIQVEK</sequence>
<accession>A0ABY7VTI9</accession>
<feature type="domain" description="ABC transmembrane type-1" evidence="8">
    <location>
        <begin position="95"/>
        <end position="300"/>
    </location>
</feature>
<feature type="transmembrane region" description="Helical" evidence="7">
    <location>
        <begin position="9"/>
        <end position="30"/>
    </location>
</feature>
<dbReference type="PROSITE" id="PS50928">
    <property type="entry name" value="ABC_TM1"/>
    <property type="match status" value="1"/>
</dbReference>
<protein>
    <submittedName>
        <fullName evidence="9">ABC transporter permease</fullName>
    </submittedName>
</protein>
<keyword evidence="2 7" id="KW-0813">Transport</keyword>
<dbReference type="InterPro" id="IPR035906">
    <property type="entry name" value="MetI-like_sf"/>
</dbReference>
<gene>
    <name evidence="9" type="ORF">PQO03_01435</name>
</gene>
<keyword evidence="3" id="KW-1003">Cell membrane</keyword>
<feature type="transmembrane region" description="Helical" evidence="7">
    <location>
        <begin position="133"/>
        <end position="154"/>
    </location>
</feature>
<feature type="transmembrane region" description="Helical" evidence="7">
    <location>
        <begin position="231"/>
        <end position="257"/>
    </location>
</feature>
<feature type="transmembrane region" description="Helical" evidence="7">
    <location>
        <begin position="174"/>
        <end position="192"/>
    </location>
</feature>
<reference evidence="9 10" key="1">
    <citation type="submission" date="2023-02" db="EMBL/GenBank/DDBJ databases">
        <title>Genome sequence of Lentisphaera profundi SAORIC-696.</title>
        <authorList>
            <person name="Kim e."/>
            <person name="Cho J.-C."/>
            <person name="Choi A."/>
            <person name="Kang I."/>
        </authorList>
    </citation>
    <scope>NUCLEOTIDE SEQUENCE [LARGE SCALE GENOMIC DNA]</scope>
    <source>
        <strain evidence="9 10">SAORIC-696</strain>
    </source>
</reference>
<keyword evidence="6 7" id="KW-0472">Membrane</keyword>
<keyword evidence="4 7" id="KW-0812">Transmembrane</keyword>
<evidence type="ECO:0000256" key="1">
    <source>
        <dbReference type="ARBA" id="ARBA00004651"/>
    </source>
</evidence>
<dbReference type="Pfam" id="PF19300">
    <property type="entry name" value="BPD_transp_1_N"/>
    <property type="match status" value="1"/>
</dbReference>